<evidence type="ECO:0000256" key="1">
    <source>
        <dbReference type="SAM" id="MobiDB-lite"/>
    </source>
</evidence>
<protein>
    <recommendedName>
        <fullName evidence="4">Secreted protein</fullName>
    </recommendedName>
</protein>
<sequence length="76" mass="8551">MQPILIINVYLLSFSSADKQLYIWTGWDISAEQRGNRGPTARCANEQSTEKDSAQQAPIKVGFGFFFGLRSHQVVM</sequence>
<organism evidence="2 3">
    <name type="scientific">Ameca splendens</name>
    <dbReference type="NCBI Taxonomy" id="208324"/>
    <lineage>
        <taxon>Eukaryota</taxon>
        <taxon>Metazoa</taxon>
        <taxon>Chordata</taxon>
        <taxon>Craniata</taxon>
        <taxon>Vertebrata</taxon>
        <taxon>Euteleostomi</taxon>
        <taxon>Actinopterygii</taxon>
        <taxon>Neopterygii</taxon>
        <taxon>Teleostei</taxon>
        <taxon>Neoteleostei</taxon>
        <taxon>Acanthomorphata</taxon>
        <taxon>Ovalentaria</taxon>
        <taxon>Atherinomorphae</taxon>
        <taxon>Cyprinodontiformes</taxon>
        <taxon>Goodeidae</taxon>
        <taxon>Ameca</taxon>
    </lineage>
</organism>
<evidence type="ECO:0000313" key="2">
    <source>
        <dbReference type="EMBL" id="MEQ2279875.1"/>
    </source>
</evidence>
<proteinExistence type="predicted"/>
<name>A0ABV0XEI5_9TELE</name>
<dbReference type="Proteomes" id="UP001469553">
    <property type="component" value="Unassembled WGS sequence"/>
</dbReference>
<reference evidence="2 3" key="1">
    <citation type="submission" date="2021-06" db="EMBL/GenBank/DDBJ databases">
        <authorList>
            <person name="Palmer J.M."/>
        </authorList>
    </citation>
    <scope>NUCLEOTIDE SEQUENCE [LARGE SCALE GENOMIC DNA]</scope>
    <source>
        <strain evidence="2 3">AS_MEX2019</strain>
        <tissue evidence="2">Muscle</tissue>
    </source>
</reference>
<evidence type="ECO:0008006" key="4">
    <source>
        <dbReference type="Google" id="ProtNLM"/>
    </source>
</evidence>
<dbReference type="EMBL" id="JAHRIP010000910">
    <property type="protein sequence ID" value="MEQ2279875.1"/>
    <property type="molecule type" value="Genomic_DNA"/>
</dbReference>
<evidence type="ECO:0000313" key="3">
    <source>
        <dbReference type="Proteomes" id="UP001469553"/>
    </source>
</evidence>
<gene>
    <name evidence="2" type="ORF">AMECASPLE_013742</name>
</gene>
<comment type="caution">
    <text evidence="2">The sequence shown here is derived from an EMBL/GenBank/DDBJ whole genome shotgun (WGS) entry which is preliminary data.</text>
</comment>
<keyword evidence="3" id="KW-1185">Reference proteome</keyword>
<accession>A0ABV0XEI5</accession>
<feature type="region of interest" description="Disordered" evidence="1">
    <location>
        <begin position="34"/>
        <end position="55"/>
    </location>
</feature>